<name>A0A5N8VE91_9ACTN</name>
<dbReference type="InterPro" id="IPR029058">
    <property type="entry name" value="AB_hydrolase_fold"/>
</dbReference>
<dbReference type="AlphaFoldDB" id="A0A5N8VE91"/>
<protein>
    <recommendedName>
        <fullName evidence="3">Alpha/beta hydrolase</fullName>
    </recommendedName>
</protein>
<evidence type="ECO:0000313" key="1">
    <source>
        <dbReference type="EMBL" id="MPY33166.1"/>
    </source>
</evidence>
<comment type="caution">
    <text evidence="1">The sequence shown here is derived from an EMBL/GenBank/DDBJ whole genome shotgun (WGS) entry which is preliminary data.</text>
</comment>
<evidence type="ECO:0008006" key="3">
    <source>
        <dbReference type="Google" id="ProtNLM"/>
    </source>
</evidence>
<keyword evidence="2" id="KW-1185">Reference proteome</keyword>
<sequence length="285" mass="30826">MICIHGIGHQYGGERELHNSWYPALADGLTRAGETGTLDAQDVHCVFYGDLFRPAGRTLAVQDPPLDAADVEAGFETQFLLALWAEAARSDPAVLAPDARTLARTPRMVQRALDALSRSRFFAGVARRGLILDLKQVRAYLDDTGLRDAVQQRVADAVTERTRVVVGHSLGSVIAYEALCAHPDWPVRALLTLGSPLGIRNLVHDRLRVGEGARPGDWPGGVEQWTNIADEGDVVALVKDLRPLFGERVRCHLVHNGARAHDATRYLNTPEAGRAVADGCGPGPG</sequence>
<reference evidence="1 2" key="1">
    <citation type="submission" date="2019-07" db="EMBL/GenBank/DDBJ databases">
        <title>New species of Amycolatopsis and Streptomyces.</title>
        <authorList>
            <person name="Duangmal K."/>
            <person name="Teo W.F.A."/>
            <person name="Lipun K."/>
        </authorList>
    </citation>
    <scope>NUCLEOTIDE SEQUENCE [LARGE SCALE GENOMIC DNA]</scope>
    <source>
        <strain evidence="1 2">NBRC 109810</strain>
    </source>
</reference>
<gene>
    <name evidence="1" type="ORF">FNH09_18435</name>
</gene>
<evidence type="ECO:0000313" key="2">
    <source>
        <dbReference type="Proteomes" id="UP000325849"/>
    </source>
</evidence>
<organism evidence="1 2">
    <name type="scientific">Streptomyces adustus</name>
    <dbReference type="NCBI Taxonomy" id="1609272"/>
    <lineage>
        <taxon>Bacteria</taxon>
        <taxon>Bacillati</taxon>
        <taxon>Actinomycetota</taxon>
        <taxon>Actinomycetes</taxon>
        <taxon>Kitasatosporales</taxon>
        <taxon>Streptomycetaceae</taxon>
        <taxon>Streptomyces</taxon>
    </lineage>
</organism>
<proteinExistence type="predicted"/>
<dbReference type="Proteomes" id="UP000325849">
    <property type="component" value="Unassembled WGS sequence"/>
</dbReference>
<dbReference type="Gene3D" id="3.40.50.1820">
    <property type="entry name" value="alpha/beta hydrolase"/>
    <property type="match status" value="1"/>
</dbReference>
<dbReference type="EMBL" id="VJZD01000067">
    <property type="protein sequence ID" value="MPY33166.1"/>
    <property type="molecule type" value="Genomic_DNA"/>
</dbReference>
<accession>A0A5N8VE91</accession>
<dbReference type="SUPFAM" id="SSF53474">
    <property type="entry name" value="alpha/beta-Hydrolases"/>
    <property type="match status" value="1"/>
</dbReference>